<evidence type="ECO:0000256" key="1">
    <source>
        <dbReference type="SAM" id="Phobius"/>
    </source>
</evidence>
<feature type="transmembrane region" description="Helical" evidence="1">
    <location>
        <begin position="115"/>
        <end position="132"/>
    </location>
</feature>
<dbReference type="OrthoDB" id="2084129at2"/>
<dbReference type="AlphaFoldDB" id="A0A1H2VPZ0"/>
<feature type="transmembrane region" description="Helical" evidence="1">
    <location>
        <begin position="200"/>
        <end position="221"/>
    </location>
</feature>
<protein>
    <submittedName>
        <fullName evidence="2">O-antigen polysaccharide polymerase Wzy</fullName>
    </submittedName>
</protein>
<reference evidence="2 3" key="1">
    <citation type="submission" date="2016-10" db="EMBL/GenBank/DDBJ databases">
        <authorList>
            <person name="de Groot N.N."/>
        </authorList>
    </citation>
    <scope>NUCLEOTIDE SEQUENCE [LARGE SCALE GENOMIC DNA]</scope>
    <source>
        <strain evidence="2 3">S3b</strain>
    </source>
</reference>
<keyword evidence="1" id="KW-0472">Membrane</keyword>
<feature type="transmembrane region" description="Helical" evidence="1">
    <location>
        <begin position="451"/>
        <end position="469"/>
    </location>
</feature>
<keyword evidence="1" id="KW-0812">Transmembrane</keyword>
<dbReference type="Proteomes" id="UP000182429">
    <property type="component" value="Unassembled WGS sequence"/>
</dbReference>
<dbReference type="Pfam" id="PF14296">
    <property type="entry name" value="O-ag_pol_Wzy"/>
    <property type="match status" value="1"/>
</dbReference>
<dbReference type="RefSeq" id="WP_074687146.1">
    <property type="nucleotide sequence ID" value="NZ_FNNF01000036.1"/>
</dbReference>
<feature type="transmembrane region" description="Helical" evidence="1">
    <location>
        <begin position="268"/>
        <end position="290"/>
    </location>
</feature>
<evidence type="ECO:0000313" key="2">
    <source>
        <dbReference type="EMBL" id="SDW69929.1"/>
    </source>
</evidence>
<dbReference type="EMBL" id="FNNF01000036">
    <property type="protein sequence ID" value="SDW69929.1"/>
    <property type="molecule type" value="Genomic_DNA"/>
</dbReference>
<feature type="transmembrane region" description="Helical" evidence="1">
    <location>
        <begin position="32"/>
        <end position="52"/>
    </location>
</feature>
<feature type="transmembrane region" description="Helical" evidence="1">
    <location>
        <begin position="153"/>
        <end position="173"/>
    </location>
</feature>
<accession>A0A1H2VPZ0</accession>
<feature type="transmembrane region" description="Helical" evidence="1">
    <location>
        <begin position="391"/>
        <end position="411"/>
    </location>
</feature>
<feature type="transmembrane region" description="Helical" evidence="1">
    <location>
        <begin position="64"/>
        <end position="85"/>
    </location>
</feature>
<feature type="transmembrane region" description="Helical" evidence="1">
    <location>
        <begin position="228"/>
        <end position="248"/>
    </location>
</feature>
<proteinExistence type="predicted"/>
<feature type="transmembrane region" description="Helical" evidence="1">
    <location>
        <begin position="7"/>
        <end position="26"/>
    </location>
</feature>
<dbReference type="InterPro" id="IPR029468">
    <property type="entry name" value="O-ag_pol_Wzy"/>
</dbReference>
<name>A0A1H2VPZ0_9FIRM</name>
<organism evidence="2 3">
    <name type="scientific">Kandleria vitulina</name>
    <dbReference type="NCBI Taxonomy" id="1630"/>
    <lineage>
        <taxon>Bacteria</taxon>
        <taxon>Bacillati</taxon>
        <taxon>Bacillota</taxon>
        <taxon>Erysipelotrichia</taxon>
        <taxon>Erysipelotrichales</taxon>
        <taxon>Coprobacillaceae</taxon>
        <taxon>Kandleria</taxon>
    </lineage>
</organism>
<gene>
    <name evidence="2" type="ORF">SAMN04487759_13613</name>
</gene>
<keyword evidence="1" id="KW-1133">Transmembrane helix</keyword>
<sequence>MKIVTNKFYAILLAIAIYFLYILMINQNPANIGRWIRILSVVGWLLWAYCLYSWKKIGGKVFSLYTIFVSFMILFSYGQCLMWAFGIHLPTEIGEYSSIAGVAIASELTIFKTQLFSIVSILFFHCGALVIFDTHSMNISASSDQDNNDYEGIIRNVCSVTLVISSVCTYYIWIGNMILNRTLGYGAYLYSDASLGRSNIITLLSWMFLPSIIGVLLSYHYQKWPVRICYGLFLGYIVICSLAGYRSWIYEAVVLLWIHNEEKGKIGAVSIIKGAAFGYVIIILSSLLKYSRQLGVSLDTLANAMSTKENPIVGAFFEMGSSMQIVTIILSTEKFKYPYGNTYLLSLPGMITDRIIQFFNPEYMNIGGWFSQVYLKLVGRGMGFSMLGEALVNYGLFLAPIWLLFMGIIMSKWVFPSDAMKNLFGKFFRISTCMMLMPLPRNTFLSTMKKWTFSTLSLTVVIYVLGNILNRNRSRR</sequence>
<evidence type="ECO:0000313" key="3">
    <source>
        <dbReference type="Proteomes" id="UP000182429"/>
    </source>
</evidence>